<dbReference type="InterPro" id="IPR008999">
    <property type="entry name" value="Actin-crosslinking"/>
</dbReference>
<dbReference type="GO" id="GO:0005730">
    <property type="term" value="C:nucleolus"/>
    <property type="evidence" value="ECO:0007669"/>
    <property type="project" value="UniProtKB-SubCell"/>
</dbReference>
<evidence type="ECO:0000313" key="5">
    <source>
        <dbReference type="EMBL" id="RLL99717.1"/>
    </source>
</evidence>
<comment type="subcellular location">
    <subcellularLocation>
        <location evidence="1">Nucleus</location>
        <location evidence="1">Nucleolus</location>
    </subcellularLocation>
</comment>
<dbReference type="PANTHER" id="PTHR12928">
    <property type="entry name" value="FRG1 PROTEIN"/>
    <property type="match status" value="1"/>
</dbReference>
<dbReference type="CDD" id="cd23339">
    <property type="entry name" value="beta-trefoil_FSCN_fungal_FRG1-like"/>
    <property type="match status" value="1"/>
</dbReference>
<dbReference type="OrthoDB" id="5539371at2759"/>
<protein>
    <recommendedName>
        <fullName evidence="7">Protein FRG1</fullName>
    </recommendedName>
</protein>
<evidence type="ECO:0000256" key="2">
    <source>
        <dbReference type="ARBA" id="ARBA00010878"/>
    </source>
</evidence>
<keyword evidence="3" id="KW-0539">Nucleus</keyword>
<dbReference type="GO" id="GO:0051015">
    <property type="term" value="F:actin filament binding"/>
    <property type="evidence" value="ECO:0007669"/>
    <property type="project" value="TreeGrafter"/>
</dbReference>
<comment type="similarity">
    <text evidence="2">Belongs to the FRG1 family.</text>
</comment>
<dbReference type="AlphaFoldDB" id="A0A397HNZ7"/>
<feature type="compositionally biased region" description="Basic and acidic residues" evidence="4">
    <location>
        <begin position="42"/>
        <end position="51"/>
    </location>
</feature>
<accession>A0A397HNZ7</accession>
<evidence type="ECO:0000313" key="6">
    <source>
        <dbReference type="Proteomes" id="UP000215289"/>
    </source>
</evidence>
<dbReference type="Pfam" id="PF06229">
    <property type="entry name" value="FRG1"/>
    <property type="match status" value="1"/>
</dbReference>
<feature type="compositionally biased region" description="Polar residues" evidence="4">
    <location>
        <begin position="22"/>
        <end position="41"/>
    </location>
</feature>
<keyword evidence="6" id="KW-1185">Reference proteome</keyword>
<evidence type="ECO:0000256" key="4">
    <source>
        <dbReference type="SAM" id="MobiDB-lite"/>
    </source>
</evidence>
<name>A0A397HNZ7_9EURO</name>
<dbReference type="SUPFAM" id="SSF50405">
    <property type="entry name" value="Actin-crosslinking proteins"/>
    <property type="match status" value="1"/>
</dbReference>
<organism evidence="5 6">
    <name type="scientific">Aspergillus turcosus</name>
    <dbReference type="NCBI Taxonomy" id="1245748"/>
    <lineage>
        <taxon>Eukaryota</taxon>
        <taxon>Fungi</taxon>
        <taxon>Dikarya</taxon>
        <taxon>Ascomycota</taxon>
        <taxon>Pezizomycotina</taxon>
        <taxon>Eurotiomycetes</taxon>
        <taxon>Eurotiomycetidae</taxon>
        <taxon>Eurotiales</taxon>
        <taxon>Aspergillaceae</taxon>
        <taxon>Aspergillus</taxon>
        <taxon>Aspergillus subgen. Fumigati</taxon>
    </lineage>
</organism>
<dbReference type="EMBL" id="NIDN02000026">
    <property type="protein sequence ID" value="RLL99717.1"/>
    <property type="molecule type" value="Genomic_DNA"/>
</dbReference>
<comment type="caution">
    <text evidence="5">The sequence shown here is derived from an EMBL/GenBank/DDBJ whole genome shotgun (WGS) entry which is preliminary data.</text>
</comment>
<dbReference type="Gene3D" id="2.80.10.50">
    <property type="match status" value="1"/>
</dbReference>
<dbReference type="STRING" id="1245748.A0A397HNZ7"/>
<sequence length="354" mass="39100">MVKPLTFKGDKPKKRKHRDITSTDSKFGTDTHTGPSTSTRTPAEETQHLEDTAEDQSWVSADTPSDIAGPVVLVLPSDPPTCIASDANGKVFASELENLIEGDAATAEPHDVRQVWVATRVAGTESFSFKGHHGNCDNYGILSASASAISHYESFLALPSTEIPGTFALQTGGGDKEAFVCVREASSSTKASGRVIEVRGDAGSLGFETTLRIRMQARFKPRIKASKETKAREKISRKELEGIVGRRLEEHEVKRLKRARREGNFHEEVLDVRVKGKHDKLAGRHFEIDDLRLRLRTEQSPNPAEGPLADDARMRATVTTPDYERDSYLLGMTAWTHSRLSVTRLEVHTTPRTM</sequence>
<reference evidence="5 6" key="1">
    <citation type="submission" date="2018-08" db="EMBL/GenBank/DDBJ databases">
        <title>Draft genome sequences of two Aspergillus turcosus clinical strains isolated from bronchoalveolar lavage fluid: one azole-susceptible and the other azole-resistant.</title>
        <authorList>
            <person name="Parent-Michaud M."/>
            <person name="Dufresne P.J."/>
            <person name="Fournier E."/>
            <person name="Martineau C."/>
            <person name="Moreira S."/>
            <person name="Perkins V."/>
            <person name="De Repentigny L."/>
            <person name="Dufresne S.F."/>
        </authorList>
    </citation>
    <scope>NUCLEOTIDE SEQUENCE [LARGE SCALE GENOMIC DNA]</scope>
    <source>
        <strain evidence="5">HMR AF 1038</strain>
    </source>
</reference>
<evidence type="ECO:0000256" key="1">
    <source>
        <dbReference type="ARBA" id="ARBA00004604"/>
    </source>
</evidence>
<evidence type="ECO:0008006" key="7">
    <source>
        <dbReference type="Google" id="ProtNLM"/>
    </source>
</evidence>
<feature type="region of interest" description="Disordered" evidence="4">
    <location>
        <begin position="1"/>
        <end position="58"/>
    </location>
</feature>
<gene>
    <name evidence="5" type="ORF">CFD26_106409</name>
</gene>
<dbReference type="InterPro" id="IPR010414">
    <property type="entry name" value="FRG1"/>
</dbReference>
<dbReference type="PANTHER" id="PTHR12928:SF0">
    <property type="entry name" value="FSHD REGION GENE 1"/>
    <property type="match status" value="1"/>
</dbReference>
<proteinExistence type="inferred from homology"/>
<dbReference type="Proteomes" id="UP000215289">
    <property type="component" value="Unassembled WGS sequence"/>
</dbReference>
<dbReference type="GO" id="GO:0071013">
    <property type="term" value="C:catalytic step 2 spliceosome"/>
    <property type="evidence" value="ECO:0007669"/>
    <property type="project" value="TreeGrafter"/>
</dbReference>
<evidence type="ECO:0000256" key="3">
    <source>
        <dbReference type="ARBA" id="ARBA00023242"/>
    </source>
</evidence>